<proteinExistence type="predicted"/>
<evidence type="ECO:0000313" key="2">
    <source>
        <dbReference type="Proteomes" id="UP000258501"/>
    </source>
</evidence>
<organism evidence="1 2">
    <name type="scientific">Bacillus phage SIOphi</name>
    <dbReference type="NCBI Taxonomy" id="1285382"/>
    <lineage>
        <taxon>Viruses</taxon>
        <taxon>Duplodnaviria</taxon>
        <taxon>Heunggongvirae</taxon>
        <taxon>Uroviricota</taxon>
        <taxon>Caudoviricetes</taxon>
        <taxon>Herelleviridae</taxon>
        <taxon>Bastillevirinae</taxon>
        <taxon>Siophivirus</taxon>
        <taxon>Siophivirus SIOphi</taxon>
    </lineage>
</organism>
<gene>
    <name evidence="1" type="ORF">SIOphi_00660</name>
</gene>
<accession>R4JMR7</accession>
<protein>
    <submittedName>
        <fullName evidence="1">Uncharacterized protein</fullName>
    </submittedName>
</protein>
<sequence length="102" mass="11538">MSDKARELLDKYKLMPAKEAGAISRKNREERRERAIEEIIERVSGSIRCAITSGETSIYVELPLFTPEEAIQESIAIIEQNGYLCSYKTTGPCKIPIISIEF</sequence>
<name>R4JMR7_9CAUD</name>
<keyword evidence="2" id="KW-1185">Reference proteome</keyword>
<evidence type="ECO:0000313" key="1">
    <source>
        <dbReference type="EMBL" id="AGK86940.1"/>
    </source>
</evidence>
<reference evidence="1 2" key="1">
    <citation type="submission" date="2013-02" db="EMBL/GenBank/DDBJ databases">
        <authorList>
            <person name="Lukaszewicz M."/>
            <person name="Biegalska A."/>
            <person name="Krasowska A."/>
        </authorList>
    </citation>
    <scope>NUCLEOTIDE SEQUENCE [LARGE SCALE GENOMIC DNA]</scope>
</reference>
<dbReference type="Proteomes" id="UP000258501">
    <property type="component" value="Segment"/>
</dbReference>
<dbReference type="EMBL" id="KC699836">
    <property type="protein sequence ID" value="AGK86940.1"/>
    <property type="molecule type" value="Genomic_DNA"/>
</dbReference>